<evidence type="ECO:0000313" key="2">
    <source>
        <dbReference type="Proteomes" id="UP000321424"/>
    </source>
</evidence>
<organism evidence="1 2">
    <name type="scientific">Nocardia ninae NBRC 108245</name>
    <dbReference type="NCBI Taxonomy" id="1210091"/>
    <lineage>
        <taxon>Bacteria</taxon>
        <taxon>Bacillati</taxon>
        <taxon>Actinomycetota</taxon>
        <taxon>Actinomycetes</taxon>
        <taxon>Mycobacteriales</taxon>
        <taxon>Nocardiaceae</taxon>
        <taxon>Nocardia</taxon>
    </lineage>
</organism>
<dbReference type="EMBL" id="BJXA01000084">
    <property type="protein sequence ID" value="GEM43025.1"/>
    <property type="molecule type" value="Genomic_DNA"/>
</dbReference>
<proteinExistence type="predicted"/>
<comment type="caution">
    <text evidence="1">The sequence shown here is derived from an EMBL/GenBank/DDBJ whole genome shotgun (WGS) entry which is preliminary data.</text>
</comment>
<keyword evidence="2" id="KW-1185">Reference proteome</keyword>
<name>A0A511MQZ9_9NOCA</name>
<evidence type="ECO:0000313" key="1">
    <source>
        <dbReference type="EMBL" id="GEM43025.1"/>
    </source>
</evidence>
<gene>
    <name evidence="1" type="ORF">NN4_75440</name>
</gene>
<sequence>MWRDGDCMRTDLTCGERRQAVRRLVAVCHLMNQLVDLAEGGSSEALIAQAHATRRLLQDLVLDMVATADSEG</sequence>
<dbReference type="Proteomes" id="UP000321424">
    <property type="component" value="Unassembled WGS sequence"/>
</dbReference>
<protein>
    <submittedName>
        <fullName evidence="1">Uncharacterized protein</fullName>
    </submittedName>
</protein>
<reference evidence="1 2" key="1">
    <citation type="submission" date="2019-07" db="EMBL/GenBank/DDBJ databases">
        <title>Whole genome shotgun sequence of Nocardia ninae NBRC 108245.</title>
        <authorList>
            <person name="Hosoyama A."/>
            <person name="Uohara A."/>
            <person name="Ohji S."/>
            <person name="Ichikawa N."/>
        </authorList>
    </citation>
    <scope>NUCLEOTIDE SEQUENCE [LARGE SCALE GENOMIC DNA]</scope>
    <source>
        <strain evidence="1 2">NBRC 108245</strain>
    </source>
</reference>
<dbReference type="AlphaFoldDB" id="A0A511MQZ9"/>
<accession>A0A511MQZ9</accession>